<gene>
    <name evidence="1" type="ORF">SPELUC_LOCUS9682</name>
</gene>
<reference evidence="1" key="1">
    <citation type="submission" date="2021-06" db="EMBL/GenBank/DDBJ databases">
        <authorList>
            <person name="Kallberg Y."/>
            <person name="Tangrot J."/>
            <person name="Rosling A."/>
        </authorList>
    </citation>
    <scope>NUCLEOTIDE SEQUENCE</scope>
    <source>
        <strain evidence="1">28 12/20/2015</strain>
    </source>
</reference>
<proteinExistence type="predicted"/>
<evidence type="ECO:0000313" key="1">
    <source>
        <dbReference type="EMBL" id="CAG8671384.1"/>
    </source>
</evidence>
<sequence>HGHSGYGSCDGYDGYDGHHHGHPRLNKTISVNQQKTGILPMVLNVETEFVQNTYLDSIEDEENVETYIKLNNAHIPTEEKLNNHQIVKIMLAEKLEYDQDDPDDFDKEPPCISVSEELDGLKNFILFVKQQMNNDFDKNDLTIFYKYVSLMRQKTIESLKQKSITDFFSNIAETQNTEDFLNDENFFDANFSDDFLDKNLEIYNFFNNENYQ</sequence>
<feature type="non-terminal residue" evidence="1">
    <location>
        <position position="1"/>
    </location>
</feature>
<dbReference type="Proteomes" id="UP000789366">
    <property type="component" value="Unassembled WGS sequence"/>
</dbReference>
<protein>
    <submittedName>
        <fullName evidence="1">16602_t:CDS:1</fullName>
    </submittedName>
</protein>
<organism evidence="1 2">
    <name type="scientific">Cetraspora pellucida</name>
    <dbReference type="NCBI Taxonomy" id="1433469"/>
    <lineage>
        <taxon>Eukaryota</taxon>
        <taxon>Fungi</taxon>
        <taxon>Fungi incertae sedis</taxon>
        <taxon>Mucoromycota</taxon>
        <taxon>Glomeromycotina</taxon>
        <taxon>Glomeromycetes</taxon>
        <taxon>Diversisporales</taxon>
        <taxon>Gigasporaceae</taxon>
        <taxon>Cetraspora</taxon>
    </lineage>
</organism>
<dbReference type="EMBL" id="CAJVPW010016605">
    <property type="protein sequence ID" value="CAG8671384.1"/>
    <property type="molecule type" value="Genomic_DNA"/>
</dbReference>
<comment type="caution">
    <text evidence="1">The sequence shown here is derived from an EMBL/GenBank/DDBJ whole genome shotgun (WGS) entry which is preliminary data.</text>
</comment>
<name>A0ACA9NW41_9GLOM</name>
<keyword evidence="2" id="KW-1185">Reference proteome</keyword>
<accession>A0ACA9NW41</accession>
<evidence type="ECO:0000313" key="2">
    <source>
        <dbReference type="Proteomes" id="UP000789366"/>
    </source>
</evidence>